<dbReference type="SUPFAM" id="SSF46785">
    <property type="entry name" value="Winged helix' DNA-binding domain"/>
    <property type="match status" value="1"/>
</dbReference>
<sequence>MDPRLRLQLMDLFEVVHIRLMEHNKEMLKRYNLPGTHLMILAQIEKEPGITVSELSRQSGLVKSYISTTIEELSFRGMVDKRPDKNDQRLTRIFLTDSGTDLWRNIRAYLEEQFTNLLNEIPDAQIESMLAGLTVLHDVLKKGKSF</sequence>
<evidence type="ECO:0000259" key="4">
    <source>
        <dbReference type="PROSITE" id="PS50995"/>
    </source>
</evidence>
<feature type="domain" description="HTH marR-type" evidence="4">
    <location>
        <begin position="2"/>
        <end position="138"/>
    </location>
</feature>
<dbReference type="Gene3D" id="1.10.10.10">
    <property type="entry name" value="Winged helix-like DNA-binding domain superfamily/Winged helix DNA-binding domain"/>
    <property type="match status" value="1"/>
</dbReference>
<dbReference type="GO" id="GO:0003700">
    <property type="term" value="F:DNA-binding transcription factor activity"/>
    <property type="evidence" value="ECO:0007669"/>
    <property type="project" value="InterPro"/>
</dbReference>
<dbReference type="PROSITE" id="PS50995">
    <property type="entry name" value="HTH_MARR_2"/>
    <property type="match status" value="1"/>
</dbReference>
<dbReference type="InterPro" id="IPR036388">
    <property type="entry name" value="WH-like_DNA-bd_sf"/>
</dbReference>
<keyword evidence="2" id="KW-0238">DNA-binding</keyword>
<dbReference type="InterPro" id="IPR036390">
    <property type="entry name" value="WH_DNA-bd_sf"/>
</dbReference>
<evidence type="ECO:0000313" key="6">
    <source>
        <dbReference type="Proteomes" id="UP000323521"/>
    </source>
</evidence>
<dbReference type="Pfam" id="PF12802">
    <property type="entry name" value="MarR_2"/>
    <property type="match status" value="1"/>
</dbReference>
<protein>
    <recommendedName>
        <fullName evidence="4">HTH marR-type domain-containing protein</fullName>
    </recommendedName>
</protein>
<reference evidence="5 6" key="1">
    <citation type="submission" date="2016-10" db="EMBL/GenBank/DDBJ databases">
        <title>Complete Genome Sequence of Peptococcaceae strain DCMF.</title>
        <authorList>
            <person name="Edwards R.J."/>
            <person name="Holland S.I."/>
            <person name="Deshpande N.P."/>
            <person name="Wong Y.K."/>
            <person name="Ertan H."/>
            <person name="Manefield M."/>
            <person name="Russell T.L."/>
            <person name="Lee M.J."/>
        </authorList>
    </citation>
    <scope>NUCLEOTIDE SEQUENCE [LARGE SCALE GENOMIC DNA]</scope>
    <source>
        <strain evidence="5 6">DCMF</strain>
    </source>
</reference>
<dbReference type="PANTHER" id="PTHR42756:SF1">
    <property type="entry name" value="TRANSCRIPTIONAL REPRESSOR OF EMRAB OPERON"/>
    <property type="match status" value="1"/>
</dbReference>
<proteinExistence type="predicted"/>
<gene>
    <name evidence="5" type="ORF">DCMF_01930</name>
</gene>
<dbReference type="GO" id="GO:0003677">
    <property type="term" value="F:DNA binding"/>
    <property type="evidence" value="ECO:0007669"/>
    <property type="project" value="UniProtKB-KW"/>
</dbReference>
<organism evidence="5 6">
    <name type="scientific">Formimonas warabiya</name>
    <dbReference type="NCBI Taxonomy" id="1761012"/>
    <lineage>
        <taxon>Bacteria</taxon>
        <taxon>Bacillati</taxon>
        <taxon>Bacillota</taxon>
        <taxon>Clostridia</taxon>
        <taxon>Eubacteriales</taxon>
        <taxon>Peptococcaceae</taxon>
        <taxon>Candidatus Formimonas</taxon>
    </lineage>
</organism>
<dbReference type="KEGG" id="fwa:DCMF_01930"/>
<keyword evidence="6" id="KW-1185">Reference proteome</keyword>
<dbReference type="RefSeq" id="WP_148132877.1">
    <property type="nucleotide sequence ID" value="NZ_CP017634.1"/>
</dbReference>
<dbReference type="Proteomes" id="UP000323521">
    <property type="component" value="Chromosome"/>
</dbReference>
<evidence type="ECO:0000256" key="2">
    <source>
        <dbReference type="ARBA" id="ARBA00023125"/>
    </source>
</evidence>
<dbReference type="InterPro" id="IPR000835">
    <property type="entry name" value="HTH_MarR-typ"/>
</dbReference>
<keyword evidence="1" id="KW-0805">Transcription regulation</keyword>
<dbReference type="AlphaFoldDB" id="A0A3G1KMN8"/>
<dbReference type="PANTHER" id="PTHR42756">
    <property type="entry name" value="TRANSCRIPTIONAL REGULATOR, MARR"/>
    <property type="match status" value="1"/>
</dbReference>
<evidence type="ECO:0000313" key="5">
    <source>
        <dbReference type="EMBL" id="ATW23716.1"/>
    </source>
</evidence>
<dbReference type="EMBL" id="CP017634">
    <property type="protein sequence ID" value="ATW23716.1"/>
    <property type="molecule type" value="Genomic_DNA"/>
</dbReference>
<evidence type="ECO:0000256" key="1">
    <source>
        <dbReference type="ARBA" id="ARBA00023015"/>
    </source>
</evidence>
<keyword evidence="3" id="KW-0804">Transcription</keyword>
<accession>A0A3G1KMN8</accession>
<name>A0A3G1KMN8_FORW1</name>
<dbReference type="SMART" id="SM00347">
    <property type="entry name" value="HTH_MARR"/>
    <property type="match status" value="1"/>
</dbReference>
<evidence type="ECO:0000256" key="3">
    <source>
        <dbReference type="ARBA" id="ARBA00023163"/>
    </source>
</evidence>
<dbReference type="OrthoDB" id="1853358at2"/>